<keyword evidence="6 10" id="KW-0472">Membrane</keyword>
<dbReference type="InterPro" id="IPR017452">
    <property type="entry name" value="GPCR_Rhodpsn_7TM"/>
</dbReference>
<feature type="transmembrane region" description="Helical" evidence="10">
    <location>
        <begin position="86"/>
        <end position="112"/>
    </location>
</feature>
<keyword evidence="9" id="KW-0807">Transducer</keyword>
<evidence type="ECO:0000256" key="10">
    <source>
        <dbReference type="SAM" id="Phobius"/>
    </source>
</evidence>
<dbReference type="CDD" id="cd00637">
    <property type="entry name" value="7tm_classA_rhodopsin-like"/>
    <property type="match status" value="1"/>
</dbReference>
<dbReference type="SUPFAM" id="SSF81321">
    <property type="entry name" value="Family A G protein-coupled receptor-like"/>
    <property type="match status" value="1"/>
</dbReference>
<dbReference type="PANTHER" id="PTHR24246">
    <property type="entry name" value="OLFACTORY RECEPTOR AND ADENOSINE RECEPTOR"/>
    <property type="match status" value="1"/>
</dbReference>
<feature type="transmembrane region" description="Helical" evidence="10">
    <location>
        <begin position="13"/>
        <end position="38"/>
    </location>
</feature>
<feature type="non-terminal residue" evidence="12">
    <location>
        <position position="1"/>
    </location>
</feature>
<gene>
    <name evidence="12" type="ORF">PLOB_00015389</name>
</gene>
<dbReference type="Proteomes" id="UP001159405">
    <property type="component" value="Unassembled WGS sequence"/>
</dbReference>
<dbReference type="PANTHER" id="PTHR24246:SF27">
    <property type="entry name" value="ADENOSINE RECEPTOR, ISOFORM A"/>
    <property type="match status" value="1"/>
</dbReference>
<feature type="transmembrane region" description="Helical" evidence="10">
    <location>
        <begin position="133"/>
        <end position="152"/>
    </location>
</feature>
<keyword evidence="5" id="KW-0297">G-protein coupled receptor</keyword>
<evidence type="ECO:0000313" key="12">
    <source>
        <dbReference type="EMBL" id="CAH3174731.1"/>
    </source>
</evidence>
<feature type="domain" description="G-protein coupled receptors family 1 profile" evidence="11">
    <location>
        <begin position="30"/>
        <end position="137"/>
    </location>
</feature>
<dbReference type="EMBL" id="CALNXK010000193">
    <property type="protein sequence ID" value="CAH3174731.1"/>
    <property type="molecule type" value="Genomic_DNA"/>
</dbReference>
<evidence type="ECO:0000256" key="5">
    <source>
        <dbReference type="ARBA" id="ARBA00023040"/>
    </source>
</evidence>
<proteinExistence type="predicted"/>
<comment type="caution">
    <text evidence="12">The sequence shown here is derived from an EMBL/GenBank/DDBJ whole genome shotgun (WGS) entry which is preliminary data.</text>
</comment>
<comment type="subcellular location">
    <subcellularLocation>
        <location evidence="1">Cell membrane</location>
        <topology evidence="1">Multi-pass membrane protein</topology>
    </subcellularLocation>
</comment>
<evidence type="ECO:0000313" key="13">
    <source>
        <dbReference type="Proteomes" id="UP001159405"/>
    </source>
</evidence>
<keyword evidence="8" id="KW-0325">Glycoprotein</keyword>
<evidence type="ECO:0000256" key="8">
    <source>
        <dbReference type="ARBA" id="ARBA00023180"/>
    </source>
</evidence>
<keyword evidence="3 10" id="KW-0812">Transmembrane</keyword>
<evidence type="ECO:0000256" key="1">
    <source>
        <dbReference type="ARBA" id="ARBA00004651"/>
    </source>
</evidence>
<evidence type="ECO:0000256" key="4">
    <source>
        <dbReference type="ARBA" id="ARBA00022989"/>
    </source>
</evidence>
<evidence type="ECO:0000256" key="3">
    <source>
        <dbReference type="ARBA" id="ARBA00022692"/>
    </source>
</evidence>
<evidence type="ECO:0000259" key="11">
    <source>
        <dbReference type="PROSITE" id="PS50262"/>
    </source>
</evidence>
<dbReference type="Gene3D" id="1.10.1220.70">
    <property type="match status" value="1"/>
</dbReference>
<feature type="transmembrane region" description="Helical" evidence="10">
    <location>
        <begin position="164"/>
        <end position="186"/>
    </location>
</feature>
<evidence type="ECO:0000256" key="2">
    <source>
        <dbReference type="ARBA" id="ARBA00022475"/>
    </source>
</evidence>
<name>A0ABN8R7F2_9CNID</name>
<keyword evidence="7" id="KW-0675">Receptor</keyword>
<evidence type="ECO:0000256" key="9">
    <source>
        <dbReference type="ARBA" id="ARBA00023224"/>
    </source>
</evidence>
<dbReference type="PROSITE" id="PS50262">
    <property type="entry name" value="G_PROTEIN_RECEP_F1_2"/>
    <property type="match status" value="1"/>
</dbReference>
<evidence type="ECO:0000256" key="7">
    <source>
        <dbReference type="ARBA" id="ARBA00023170"/>
    </source>
</evidence>
<keyword evidence="4 10" id="KW-1133">Transmembrane helix</keyword>
<evidence type="ECO:0000256" key="6">
    <source>
        <dbReference type="ARBA" id="ARBA00023136"/>
    </source>
</evidence>
<dbReference type="Gene3D" id="1.20.1070.10">
    <property type="entry name" value="Rhodopsin 7-helix transmembrane proteins"/>
    <property type="match status" value="1"/>
</dbReference>
<keyword evidence="2" id="KW-1003">Cell membrane</keyword>
<dbReference type="Pfam" id="PF00001">
    <property type="entry name" value="7tm_1"/>
    <property type="match status" value="1"/>
</dbReference>
<dbReference type="InterPro" id="IPR000276">
    <property type="entry name" value="GPCR_Rhodpsn"/>
</dbReference>
<protein>
    <recommendedName>
        <fullName evidence="11">G-protein coupled receptors family 1 profile domain-containing protein</fullName>
    </recommendedName>
</protein>
<sequence>CSAVFTAEVQGELIFLSIVNIFLSITAVLGNTLILVALHKETSLNPPSKLLYRSLAVTDFCVGTIAEPLHVSYWISVVTGKWDICYLAHLIVTLAAYTFCGVCLITLTAISVDRLLALLLGLRYRQVVTVKKTYIAIYLPSGLFLLLAYQLLQLYERMHLSSYLAWQFTSTLVYVNSSLNPFIYCWKIREVKLAVKETLRRLVR</sequence>
<dbReference type="PRINTS" id="PR00237">
    <property type="entry name" value="GPCRRHODOPSN"/>
</dbReference>
<accession>A0ABN8R7F2</accession>
<keyword evidence="13" id="KW-1185">Reference proteome</keyword>
<organism evidence="12 13">
    <name type="scientific">Porites lobata</name>
    <dbReference type="NCBI Taxonomy" id="104759"/>
    <lineage>
        <taxon>Eukaryota</taxon>
        <taxon>Metazoa</taxon>
        <taxon>Cnidaria</taxon>
        <taxon>Anthozoa</taxon>
        <taxon>Hexacorallia</taxon>
        <taxon>Scleractinia</taxon>
        <taxon>Fungiina</taxon>
        <taxon>Poritidae</taxon>
        <taxon>Porites</taxon>
    </lineage>
</organism>
<reference evidence="12 13" key="1">
    <citation type="submission" date="2022-05" db="EMBL/GenBank/DDBJ databases">
        <authorList>
            <consortium name="Genoscope - CEA"/>
            <person name="William W."/>
        </authorList>
    </citation>
    <scope>NUCLEOTIDE SEQUENCE [LARGE SCALE GENOMIC DNA]</scope>
</reference>